<evidence type="ECO:0000313" key="1">
    <source>
        <dbReference type="EMBL" id="MCT9811628.1"/>
    </source>
</evidence>
<dbReference type="Gene3D" id="1.25.40.10">
    <property type="entry name" value="Tetratricopeptide repeat domain"/>
    <property type="match status" value="1"/>
</dbReference>
<dbReference type="SUPFAM" id="SSF48452">
    <property type="entry name" value="TPR-like"/>
    <property type="match status" value="1"/>
</dbReference>
<dbReference type="Gene3D" id="1.20.58.320">
    <property type="entry name" value="TPR-like"/>
    <property type="match status" value="1"/>
</dbReference>
<sequence>MPDTTHPSAGTPADPRIADVLGYWLGSAQPTDADALTRQPLWFAKSDATDAEIRTRFGPLVDEALSGALDGWAGSPLGRLALILLLDQFTRNLFRGTPHSFAGDAQALQLALDGMLAGHDTDPSVPTVARIFFYLPLEHAEDSPLQAQSVAAFTQLHDLAPPELRGLLAGTLDYAHKHQDVITRFGRFPHRNPVLGRSSTEAELAYLAQPGSGF</sequence>
<proteinExistence type="predicted"/>
<comment type="caution">
    <text evidence="1">The sequence shown here is derived from an EMBL/GenBank/DDBJ whole genome shotgun (WGS) entry which is preliminary data.</text>
</comment>
<dbReference type="Pfam" id="PF06041">
    <property type="entry name" value="DUF924"/>
    <property type="match status" value="1"/>
</dbReference>
<name>A0ABT2PR79_9BURK</name>
<protein>
    <submittedName>
        <fullName evidence="1">DUF924 domain-containing protein</fullName>
    </submittedName>
</protein>
<organism evidence="1 2">
    <name type="scientific">Acidovorax bellezanensis</name>
    <dbReference type="NCBI Taxonomy" id="2976702"/>
    <lineage>
        <taxon>Bacteria</taxon>
        <taxon>Pseudomonadati</taxon>
        <taxon>Pseudomonadota</taxon>
        <taxon>Betaproteobacteria</taxon>
        <taxon>Burkholderiales</taxon>
        <taxon>Comamonadaceae</taxon>
        <taxon>Acidovorax</taxon>
    </lineage>
</organism>
<dbReference type="EMBL" id="JAODYH010000005">
    <property type="protein sequence ID" value="MCT9811628.1"/>
    <property type="molecule type" value="Genomic_DNA"/>
</dbReference>
<dbReference type="Proteomes" id="UP001525968">
    <property type="component" value="Unassembled WGS sequence"/>
</dbReference>
<dbReference type="InterPro" id="IPR011990">
    <property type="entry name" value="TPR-like_helical_dom_sf"/>
</dbReference>
<accession>A0ABT2PR79</accession>
<gene>
    <name evidence="1" type="ORF">N0K08_13340</name>
</gene>
<reference evidence="1 2" key="1">
    <citation type="submission" date="2022-09" db="EMBL/GenBank/DDBJ databases">
        <title>Draft genome of isolate Be4.</title>
        <authorList>
            <person name="Sanchez-Castro I."/>
            <person name="Martinez-Rodriguez P."/>
            <person name="Descostes M."/>
            <person name="Merroun M."/>
        </authorList>
    </citation>
    <scope>NUCLEOTIDE SEQUENCE [LARGE SCALE GENOMIC DNA]</scope>
    <source>
        <strain evidence="1 2">Be4</strain>
    </source>
</reference>
<keyword evidence="2" id="KW-1185">Reference proteome</keyword>
<evidence type="ECO:0000313" key="2">
    <source>
        <dbReference type="Proteomes" id="UP001525968"/>
    </source>
</evidence>
<dbReference type="RefSeq" id="WP_261500865.1">
    <property type="nucleotide sequence ID" value="NZ_JAODYH010000005.1"/>
</dbReference>
<dbReference type="InterPro" id="IPR010323">
    <property type="entry name" value="DUF924"/>
</dbReference>